<gene>
    <name evidence="2" type="ORF">GCM10009430_25640</name>
</gene>
<feature type="transmembrane region" description="Helical" evidence="1">
    <location>
        <begin position="66"/>
        <end position="86"/>
    </location>
</feature>
<name>A0ABP3U6M7_9FLAO</name>
<feature type="transmembrane region" description="Helical" evidence="1">
    <location>
        <begin position="40"/>
        <end position="60"/>
    </location>
</feature>
<keyword evidence="1" id="KW-0812">Transmembrane</keyword>
<evidence type="ECO:0000313" key="2">
    <source>
        <dbReference type="EMBL" id="GAA0722836.1"/>
    </source>
</evidence>
<feature type="transmembrane region" description="Helical" evidence="1">
    <location>
        <begin position="124"/>
        <end position="142"/>
    </location>
</feature>
<keyword evidence="1" id="KW-1133">Transmembrane helix</keyword>
<reference evidence="3" key="1">
    <citation type="journal article" date="2019" name="Int. J. Syst. Evol. Microbiol.">
        <title>The Global Catalogue of Microorganisms (GCM) 10K type strain sequencing project: providing services to taxonomists for standard genome sequencing and annotation.</title>
        <authorList>
            <consortium name="The Broad Institute Genomics Platform"/>
            <consortium name="The Broad Institute Genome Sequencing Center for Infectious Disease"/>
            <person name="Wu L."/>
            <person name="Ma J."/>
        </authorList>
    </citation>
    <scope>NUCLEOTIDE SEQUENCE [LARGE SCALE GENOMIC DNA]</scope>
    <source>
        <strain evidence="3">JCM 15974</strain>
    </source>
</reference>
<evidence type="ECO:0000256" key="1">
    <source>
        <dbReference type="SAM" id="Phobius"/>
    </source>
</evidence>
<dbReference type="EMBL" id="BAAAGE010000002">
    <property type="protein sequence ID" value="GAA0722836.1"/>
    <property type="molecule type" value="Genomic_DNA"/>
</dbReference>
<dbReference type="Proteomes" id="UP001501758">
    <property type="component" value="Unassembled WGS sequence"/>
</dbReference>
<keyword evidence="3" id="KW-1185">Reference proteome</keyword>
<feature type="transmembrane region" description="Helical" evidence="1">
    <location>
        <begin position="7"/>
        <end position="28"/>
    </location>
</feature>
<keyword evidence="1" id="KW-0472">Membrane</keyword>
<proteinExistence type="predicted"/>
<sequence length="211" mass="23236">MELTAKTLIYIHAFFGSIGLLSGFISLVGKKGRFYHKKGGVVFSISMLISSLIAIPITLLPNHKNLLLHLLSIFTIYLVVSGNRVLKFKKNHTIGNTDLIITSVMGVVFLGMIAVGAYYQINAIPKSALFFFFGGFGIMATTRDIKLYKTFKTNPTAYLSNHLGKMSGAFGAAVTAFLLAALDSSTLWVWLTPSVVTLLFVTFWRRKISKT</sequence>
<feature type="transmembrane region" description="Helical" evidence="1">
    <location>
        <begin position="163"/>
        <end position="181"/>
    </location>
</feature>
<evidence type="ECO:0008006" key="4">
    <source>
        <dbReference type="Google" id="ProtNLM"/>
    </source>
</evidence>
<evidence type="ECO:0000313" key="3">
    <source>
        <dbReference type="Proteomes" id="UP001501758"/>
    </source>
</evidence>
<protein>
    <recommendedName>
        <fullName evidence="4">DUF2306 domain-containing protein</fullName>
    </recommendedName>
</protein>
<dbReference type="RefSeq" id="WP_343912701.1">
    <property type="nucleotide sequence ID" value="NZ_BAAAGE010000002.1"/>
</dbReference>
<comment type="caution">
    <text evidence="2">The sequence shown here is derived from an EMBL/GenBank/DDBJ whole genome shotgun (WGS) entry which is preliminary data.</text>
</comment>
<accession>A0ABP3U6M7</accession>
<feature type="transmembrane region" description="Helical" evidence="1">
    <location>
        <begin position="98"/>
        <end position="118"/>
    </location>
</feature>
<organism evidence="2 3">
    <name type="scientific">Aquimarina litoralis</name>
    <dbReference type="NCBI Taxonomy" id="584605"/>
    <lineage>
        <taxon>Bacteria</taxon>
        <taxon>Pseudomonadati</taxon>
        <taxon>Bacteroidota</taxon>
        <taxon>Flavobacteriia</taxon>
        <taxon>Flavobacteriales</taxon>
        <taxon>Flavobacteriaceae</taxon>
        <taxon>Aquimarina</taxon>
    </lineage>
</organism>
<feature type="transmembrane region" description="Helical" evidence="1">
    <location>
        <begin position="187"/>
        <end position="204"/>
    </location>
</feature>